<dbReference type="AlphaFoldDB" id="A0A7L2YEZ0"/>
<keyword evidence="2" id="KW-0539">Nucleus</keyword>
<accession>A0A7L2YEZ0</accession>
<feature type="region of interest" description="Disordered" evidence="3">
    <location>
        <begin position="162"/>
        <end position="233"/>
    </location>
</feature>
<dbReference type="Proteomes" id="UP000550086">
    <property type="component" value="Unassembled WGS sequence"/>
</dbReference>
<feature type="non-terminal residue" evidence="4">
    <location>
        <position position="1"/>
    </location>
</feature>
<sequence length="575" mass="59831">SGEDEEYQRIYTTKIKPRLKAEEALEGEAGGTQSRTITVTRKVTAYTVDVSSHDGAGDLQVLGPELRVLVPQQEMPHPARTGVEGEVGVNPGGTRGGPDRSLNLRGPRVDSSPAPRLDTRLGEAPLGKVGPPTAVKVSTPATDPPPLDVGKVNFPVLKMPKFGFPPAGPGAEAQAPPGGTHLPAPKLLDVSSSSSSSSSVHLPASDLSVPSVQSPKVPTPQPEGEGPGVGMKLPKGQVVAHIDLPEVATEGDWKSPTFKKVETPQISLSDVNLKLKGPQVKGAGGVTLPQLEGPGSKSLRVEVEAPEVEGPSCLKGPGVSTPDVDMKGLKGRGEMDVSGPKMGGALKGLHVDVQGPKLGGDVPHVDLKGPRVKMPEMSFKTPQISTPDIDLNLKGPKVKGDLDVSIPTLGADLKGPGLDLKGPSVDLEAPEVDIHGPEGKVKMPKLKMPKFGVSGVKGEGPDVDVTLPKGGVDISGPRVEVDLPSVEIKGPEGKGKGLKLKMPELNVQTPKLSMPDVDLSLKVPKLKGDVDVSAPKLSGDLKGPHIEVEVPQVDVEVPEVDLECPEGKMKGPKFK</sequence>
<comment type="subcellular location">
    <subcellularLocation>
        <location evidence="1">Nucleus</location>
    </subcellularLocation>
</comment>
<dbReference type="GO" id="GO:0043484">
    <property type="term" value="P:regulation of RNA splicing"/>
    <property type="evidence" value="ECO:0007669"/>
    <property type="project" value="TreeGrafter"/>
</dbReference>
<dbReference type="OrthoDB" id="447516at2759"/>
<name>A0A7L2YEZ0_JACJC</name>
<feature type="region of interest" description="Disordered" evidence="3">
    <location>
        <begin position="278"/>
        <end position="297"/>
    </location>
</feature>
<evidence type="ECO:0000256" key="3">
    <source>
        <dbReference type="SAM" id="MobiDB-lite"/>
    </source>
</evidence>
<dbReference type="GO" id="GO:0005737">
    <property type="term" value="C:cytoplasm"/>
    <property type="evidence" value="ECO:0007669"/>
    <property type="project" value="TreeGrafter"/>
</dbReference>
<dbReference type="PANTHER" id="PTHR23348">
    <property type="entry name" value="PERIAXIN/AHNAK"/>
    <property type="match status" value="1"/>
</dbReference>
<evidence type="ECO:0000256" key="2">
    <source>
        <dbReference type="ARBA" id="ARBA00023242"/>
    </source>
</evidence>
<dbReference type="PANTHER" id="PTHR23348:SF41">
    <property type="entry name" value="NEUROBLAST DIFFERENTIATION-ASSOCIATED PROTEIN AHNAK"/>
    <property type="match status" value="1"/>
</dbReference>
<evidence type="ECO:0000313" key="4">
    <source>
        <dbReference type="EMBL" id="NXS93301.1"/>
    </source>
</evidence>
<evidence type="ECO:0000256" key="1">
    <source>
        <dbReference type="ARBA" id="ARBA00004123"/>
    </source>
</evidence>
<comment type="caution">
    <text evidence="4">The sequence shown here is derived from an EMBL/GenBank/DDBJ whole genome shotgun (WGS) entry which is preliminary data.</text>
</comment>
<proteinExistence type="predicted"/>
<protein>
    <submittedName>
        <fullName evidence="4">AHNK protein</fullName>
    </submittedName>
</protein>
<keyword evidence="5" id="KW-1185">Reference proteome</keyword>
<reference evidence="4 5" key="1">
    <citation type="submission" date="2019-09" db="EMBL/GenBank/DDBJ databases">
        <title>Bird 10,000 Genomes (B10K) Project - Family phase.</title>
        <authorList>
            <person name="Zhang G."/>
        </authorList>
    </citation>
    <scope>NUCLEOTIDE SEQUENCE [LARGE SCALE GENOMIC DNA]</scope>
    <source>
        <strain evidence="4">B10K-DU-002-59</strain>
        <tissue evidence="4">Muscle</tissue>
    </source>
</reference>
<dbReference type="EMBL" id="VZTM01008925">
    <property type="protein sequence ID" value="NXS93301.1"/>
    <property type="molecule type" value="Genomic_DNA"/>
</dbReference>
<feature type="compositionally biased region" description="Low complexity" evidence="3">
    <location>
        <begin position="169"/>
        <end position="179"/>
    </location>
</feature>
<evidence type="ECO:0000313" key="5">
    <source>
        <dbReference type="Proteomes" id="UP000550086"/>
    </source>
</evidence>
<feature type="region of interest" description="Disordered" evidence="3">
    <location>
        <begin position="75"/>
        <end position="149"/>
    </location>
</feature>
<organism evidence="4 5">
    <name type="scientific">Jacana jacana</name>
    <name type="common">Wattled jacana</name>
    <name type="synonym">Parra jacana</name>
    <dbReference type="NCBI Taxonomy" id="54508"/>
    <lineage>
        <taxon>Eukaryota</taxon>
        <taxon>Metazoa</taxon>
        <taxon>Chordata</taxon>
        <taxon>Craniata</taxon>
        <taxon>Vertebrata</taxon>
        <taxon>Euteleostomi</taxon>
        <taxon>Archelosauria</taxon>
        <taxon>Archosauria</taxon>
        <taxon>Dinosauria</taxon>
        <taxon>Saurischia</taxon>
        <taxon>Theropoda</taxon>
        <taxon>Coelurosauria</taxon>
        <taxon>Aves</taxon>
        <taxon>Neognathae</taxon>
        <taxon>Neoaves</taxon>
        <taxon>Charadriiformes</taxon>
        <taxon>Jacanidae</taxon>
        <taxon>Jacana</taxon>
    </lineage>
</organism>
<dbReference type="InterPro" id="IPR052082">
    <property type="entry name" value="Myelin_sheath_structural"/>
</dbReference>
<dbReference type="GO" id="GO:0005634">
    <property type="term" value="C:nucleus"/>
    <property type="evidence" value="ECO:0007669"/>
    <property type="project" value="UniProtKB-SubCell"/>
</dbReference>
<gene>
    <name evidence="4" type="primary">Ahnak_0</name>
    <name evidence="4" type="ORF">JACJAC_R14886</name>
</gene>
<feature type="non-terminal residue" evidence="4">
    <location>
        <position position="575"/>
    </location>
</feature>